<dbReference type="AlphaFoldDB" id="A0A0E9V2Z2"/>
<name>A0A0E9V2Z2_ANGAN</name>
<dbReference type="EMBL" id="GBXM01036231">
    <property type="protein sequence ID" value="JAH72346.1"/>
    <property type="molecule type" value="Transcribed_RNA"/>
</dbReference>
<accession>A0A0E9V2Z2</accession>
<proteinExistence type="predicted"/>
<reference evidence="1" key="1">
    <citation type="submission" date="2014-11" db="EMBL/GenBank/DDBJ databases">
        <authorList>
            <person name="Amaro Gonzalez C."/>
        </authorList>
    </citation>
    <scope>NUCLEOTIDE SEQUENCE</scope>
</reference>
<reference evidence="1" key="2">
    <citation type="journal article" date="2015" name="Fish Shellfish Immunol.">
        <title>Early steps in the European eel (Anguilla anguilla)-Vibrio vulnificus interaction in the gills: Role of the RtxA13 toxin.</title>
        <authorList>
            <person name="Callol A."/>
            <person name="Pajuelo D."/>
            <person name="Ebbesson L."/>
            <person name="Teles M."/>
            <person name="MacKenzie S."/>
            <person name="Amaro C."/>
        </authorList>
    </citation>
    <scope>NUCLEOTIDE SEQUENCE</scope>
</reference>
<evidence type="ECO:0000313" key="1">
    <source>
        <dbReference type="EMBL" id="JAH72346.1"/>
    </source>
</evidence>
<sequence>MEGEWGLEKRWTAFIILIKCTVQKRNKKTNKTLEI</sequence>
<organism evidence="1">
    <name type="scientific">Anguilla anguilla</name>
    <name type="common">European freshwater eel</name>
    <name type="synonym">Muraena anguilla</name>
    <dbReference type="NCBI Taxonomy" id="7936"/>
    <lineage>
        <taxon>Eukaryota</taxon>
        <taxon>Metazoa</taxon>
        <taxon>Chordata</taxon>
        <taxon>Craniata</taxon>
        <taxon>Vertebrata</taxon>
        <taxon>Euteleostomi</taxon>
        <taxon>Actinopterygii</taxon>
        <taxon>Neopterygii</taxon>
        <taxon>Teleostei</taxon>
        <taxon>Anguilliformes</taxon>
        <taxon>Anguillidae</taxon>
        <taxon>Anguilla</taxon>
    </lineage>
</organism>
<protein>
    <submittedName>
        <fullName evidence="1">Uncharacterized protein</fullName>
    </submittedName>
</protein>